<accession>W8EUS1</accession>
<dbReference type="PATRIC" id="fig|1227739.3.peg.1586"/>
<proteinExistence type="predicted"/>
<organism evidence="1 2">
    <name type="scientific">Hymenobacter swuensis DY53</name>
    <dbReference type="NCBI Taxonomy" id="1227739"/>
    <lineage>
        <taxon>Bacteria</taxon>
        <taxon>Pseudomonadati</taxon>
        <taxon>Bacteroidota</taxon>
        <taxon>Cytophagia</taxon>
        <taxon>Cytophagales</taxon>
        <taxon>Hymenobacteraceae</taxon>
        <taxon>Hymenobacter</taxon>
    </lineage>
</organism>
<evidence type="ECO:0000313" key="2">
    <source>
        <dbReference type="Proteomes" id="UP000019423"/>
    </source>
</evidence>
<dbReference type="Proteomes" id="UP000019423">
    <property type="component" value="Chromosome"/>
</dbReference>
<sequence length="73" mass="8159">MRLSATPGGYKFFSDASHRASPFYAVATNAAQRFTNLFMGLLEIQFPTVRKYHEPLLKIPRSLPTGWPSTSIA</sequence>
<evidence type="ECO:0000313" key="1">
    <source>
        <dbReference type="EMBL" id="AHJ96944.1"/>
    </source>
</evidence>
<reference evidence="1 2" key="1">
    <citation type="submission" date="2014-01" db="EMBL/GenBank/DDBJ databases">
        <title>Complete genome sequence of ionizing-radiation resistance bacterium Hymenobacter swuensis DY53.</title>
        <authorList>
            <person name="Jung J.-H."/>
            <person name="Jeong S.-W."/>
            <person name="Joe M.-H."/>
            <person name="Cho y.-j."/>
            <person name="Kim M.-K."/>
            <person name="Lim S.-Y."/>
        </authorList>
    </citation>
    <scope>NUCLEOTIDE SEQUENCE [LARGE SCALE GENOMIC DNA]</scope>
    <source>
        <strain evidence="1 2">DY53</strain>
    </source>
</reference>
<name>W8EUS1_9BACT</name>
<dbReference type="KEGG" id="hsw:Hsw_1349"/>
<keyword evidence="2" id="KW-1185">Reference proteome</keyword>
<gene>
    <name evidence="1" type="ORF">Hsw_1349</name>
</gene>
<dbReference type="HOGENOM" id="CLU_2699713_0_0_10"/>
<protein>
    <submittedName>
        <fullName evidence="1">Uncharacterized protein</fullName>
    </submittedName>
</protein>
<dbReference type="EMBL" id="CP007145">
    <property type="protein sequence ID" value="AHJ96944.1"/>
    <property type="molecule type" value="Genomic_DNA"/>
</dbReference>
<dbReference type="AlphaFoldDB" id="W8EUS1"/>